<dbReference type="EC" id="1.8.1.7" evidence="14"/>
<reference evidence="14 15" key="1">
    <citation type="submission" date="2014-04" db="EMBL/GenBank/DDBJ databases">
        <title>Draft genome sequence of Hydrogenovibrio marinus MH-110, a model organism for aerobic H2 metabolism.</title>
        <authorList>
            <person name="Cha H.J."/>
            <person name="Jo B.H."/>
            <person name="Hwang B.H."/>
        </authorList>
    </citation>
    <scope>NUCLEOTIDE SEQUENCE [LARGE SCALE GENOMIC DNA]</scope>
    <source>
        <strain evidence="14 15">MH-110</strain>
    </source>
</reference>
<dbReference type="STRING" id="28885.EI16_06470"/>
<evidence type="ECO:0000256" key="9">
    <source>
        <dbReference type="PIRSR" id="PIRSR000350-3"/>
    </source>
</evidence>
<keyword evidence="3 11" id="KW-0285">Flavoprotein</keyword>
<evidence type="ECO:0000256" key="6">
    <source>
        <dbReference type="ARBA" id="ARBA00023157"/>
    </source>
</evidence>
<dbReference type="Pfam" id="PF02852">
    <property type="entry name" value="Pyr_redox_dim"/>
    <property type="match status" value="1"/>
</dbReference>
<keyword evidence="5 11" id="KW-0560">Oxidoreductase</keyword>
<dbReference type="SUPFAM" id="SSF55424">
    <property type="entry name" value="FAD/NAD-linked reductases, dimerisation (C-terminal) domain"/>
    <property type="match status" value="1"/>
</dbReference>
<dbReference type="PROSITE" id="PS00076">
    <property type="entry name" value="PYRIDINE_REDOX_1"/>
    <property type="match status" value="1"/>
</dbReference>
<evidence type="ECO:0000256" key="11">
    <source>
        <dbReference type="RuleBase" id="RU003691"/>
    </source>
</evidence>
<evidence type="ECO:0000256" key="5">
    <source>
        <dbReference type="ARBA" id="ARBA00023002"/>
    </source>
</evidence>
<dbReference type="GO" id="GO:0050660">
    <property type="term" value="F:flavin adenine dinucleotide binding"/>
    <property type="evidence" value="ECO:0007669"/>
    <property type="project" value="InterPro"/>
</dbReference>
<organism evidence="14 15">
    <name type="scientific">Hydrogenovibrio marinus</name>
    <dbReference type="NCBI Taxonomy" id="28885"/>
    <lineage>
        <taxon>Bacteria</taxon>
        <taxon>Pseudomonadati</taxon>
        <taxon>Pseudomonadota</taxon>
        <taxon>Gammaproteobacteria</taxon>
        <taxon>Thiotrichales</taxon>
        <taxon>Piscirickettsiaceae</taxon>
        <taxon>Hydrogenovibrio</taxon>
    </lineage>
</organism>
<feature type="binding site" evidence="9">
    <location>
        <position position="267"/>
    </location>
    <ligand>
        <name>NAD(+)</name>
        <dbReference type="ChEBI" id="CHEBI:57540"/>
    </ligand>
</feature>
<keyword evidence="15" id="KW-1185">Reference proteome</keyword>
<evidence type="ECO:0000256" key="4">
    <source>
        <dbReference type="ARBA" id="ARBA00022827"/>
    </source>
</evidence>
<dbReference type="Gene3D" id="3.50.50.60">
    <property type="entry name" value="FAD/NAD(P)-binding domain"/>
    <property type="match status" value="2"/>
</dbReference>
<keyword evidence="6" id="KW-1015">Disulfide bond</keyword>
<evidence type="ECO:0000256" key="10">
    <source>
        <dbReference type="PIRSR" id="PIRSR000350-4"/>
    </source>
</evidence>
<dbReference type="GO" id="GO:0005829">
    <property type="term" value="C:cytosol"/>
    <property type="evidence" value="ECO:0007669"/>
    <property type="project" value="TreeGrafter"/>
</dbReference>
<evidence type="ECO:0000259" key="13">
    <source>
        <dbReference type="Pfam" id="PF07992"/>
    </source>
</evidence>
<feature type="binding site" evidence="9">
    <location>
        <begin position="178"/>
        <end position="185"/>
    </location>
    <ligand>
        <name>NAD(+)</name>
        <dbReference type="ChEBI" id="CHEBI:57540"/>
    </ligand>
</feature>
<evidence type="ECO:0000313" key="14">
    <source>
        <dbReference type="EMBL" id="KDN95929.1"/>
    </source>
</evidence>
<dbReference type="InterPro" id="IPR016156">
    <property type="entry name" value="FAD/NAD-linked_Rdtase_dimer_sf"/>
</dbReference>
<accession>A0A066ZUH2</accession>
<dbReference type="FunFam" id="3.30.390.30:FF:000003">
    <property type="entry name" value="Glutathione reductase"/>
    <property type="match status" value="1"/>
</dbReference>
<evidence type="ECO:0000313" key="15">
    <source>
        <dbReference type="Proteomes" id="UP000027341"/>
    </source>
</evidence>
<dbReference type="PANTHER" id="PTHR42737:SF2">
    <property type="entry name" value="GLUTATHIONE REDUCTASE"/>
    <property type="match status" value="1"/>
</dbReference>
<evidence type="ECO:0000256" key="7">
    <source>
        <dbReference type="ARBA" id="ARBA00023284"/>
    </source>
</evidence>
<comment type="caution">
    <text evidence="14">The sequence shown here is derived from an EMBL/GenBank/DDBJ whole genome shotgun (WGS) entry which is preliminary data.</text>
</comment>
<evidence type="ECO:0000259" key="12">
    <source>
        <dbReference type="Pfam" id="PF02852"/>
    </source>
</evidence>
<dbReference type="InterPro" id="IPR001100">
    <property type="entry name" value="Pyr_nuc-diS_OxRdtase"/>
</dbReference>
<dbReference type="SUPFAM" id="SSF51905">
    <property type="entry name" value="FAD/NAD(P)-binding domain"/>
    <property type="match status" value="1"/>
</dbReference>
<evidence type="ECO:0000256" key="1">
    <source>
        <dbReference type="ARBA" id="ARBA00007532"/>
    </source>
</evidence>
<dbReference type="InterPro" id="IPR046952">
    <property type="entry name" value="GSHR/TRXR-like"/>
</dbReference>
<dbReference type="GO" id="GO:0050661">
    <property type="term" value="F:NADP binding"/>
    <property type="evidence" value="ECO:0007669"/>
    <property type="project" value="InterPro"/>
</dbReference>
<dbReference type="InterPro" id="IPR036188">
    <property type="entry name" value="FAD/NAD-bd_sf"/>
</dbReference>
<dbReference type="GO" id="GO:0004362">
    <property type="term" value="F:glutathione-disulfide reductase (NADPH) activity"/>
    <property type="evidence" value="ECO:0007669"/>
    <property type="project" value="UniProtKB-EC"/>
</dbReference>
<comment type="subunit">
    <text evidence="2">Homodimer.</text>
</comment>
<dbReference type="InterPro" id="IPR023753">
    <property type="entry name" value="FAD/NAD-binding_dom"/>
</dbReference>
<dbReference type="PRINTS" id="PR00368">
    <property type="entry name" value="FADPNR"/>
</dbReference>
<evidence type="ECO:0000256" key="3">
    <source>
        <dbReference type="ARBA" id="ARBA00022630"/>
    </source>
</evidence>
<comment type="cofactor">
    <cofactor evidence="9">
        <name>FAD</name>
        <dbReference type="ChEBI" id="CHEBI:57692"/>
    </cofactor>
    <text evidence="9">Binds 1 FAD per subunit.</text>
</comment>
<dbReference type="PIRSF" id="PIRSF000350">
    <property type="entry name" value="Mercury_reductase_MerA"/>
    <property type="match status" value="1"/>
</dbReference>
<dbReference type="PANTHER" id="PTHR42737">
    <property type="entry name" value="GLUTATHIONE REDUCTASE"/>
    <property type="match status" value="1"/>
</dbReference>
<dbReference type="GO" id="GO:0034599">
    <property type="term" value="P:cellular response to oxidative stress"/>
    <property type="evidence" value="ECO:0007669"/>
    <property type="project" value="TreeGrafter"/>
</dbReference>
<dbReference type="RefSeq" id="WP_029911025.1">
    <property type="nucleotide sequence ID" value="NZ_AP020335.1"/>
</dbReference>
<dbReference type="GO" id="GO:0006749">
    <property type="term" value="P:glutathione metabolic process"/>
    <property type="evidence" value="ECO:0007669"/>
    <property type="project" value="InterPro"/>
</dbReference>
<gene>
    <name evidence="14" type="ORF">EI16_06470</name>
</gene>
<dbReference type="NCBIfam" id="NF004776">
    <property type="entry name" value="PRK06116.1"/>
    <property type="match status" value="1"/>
</dbReference>
<dbReference type="PRINTS" id="PR00411">
    <property type="entry name" value="PNDRDTASEI"/>
</dbReference>
<dbReference type="Gene3D" id="3.30.390.30">
    <property type="match status" value="1"/>
</dbReference>
<dbReference type="NCBIfam" id="TIGR01421">
    <property type="entry name" value="gluta_reduc_1"/>
    <property type="match status" value="1"/>
</dbReference>
<dbReference type="GO" id="GO:0045454">
    <property type="term" value="P:cell redox homeostasis"/>
    <property type="evidence" value="ECO:0007669"/>
    <property type="project" value="InterPro"/>
</dbReference>
<dbReference type="AlphaFoldDB" id="A0A066ZUH2"/>
<feature type="disulfide bond" description="Redox-active" evidence="10">
    <location>
        <begin position="46"/>
        <end position="51"/>
    </location>
</feature>
<dbReference type="InterPro" id="IPR006322">
    <property type="entry name" value="Glutathione_Rdtase_euk/bac"/>
</dbReference>
<keyword evidence="7 11" id="KW-0676">Redox-active center</keyword>
<comment type="similarity">
    <text evidence="1 11">Belongs to the class-I pyridine nucleotide-disulfide oxidoreductase family.</text>
</comment>
<evidence type="ECO:0000256" key="8">
    <source>
        <dbReference type="PIRSR" id="PIRSR000350-2"/>
    </source>
</evidence>
<dbReference type="Pfam" id="PF07992">
    <property type="entry name" value="Pyr_redox_2"/>
    <property type="match status" value="1"/>
</dbReference>
<dbReference type="InterPro" id="IPR012999">
    <property type="entry name" value="Pyr_OxRdtase_I_AS"/>
</dbReference>
<evidence type="ECO:0000256" key="2">
    <source>
        <dbReference type="ARBA" id="ARBA00011738"/>
    </source>
</evidence>
<feature type="active site" description="Proton acceptor" evidence="8">
    <location>
        <position position="444"/>
    </location>
</feature>
<dbReference type="EMBL" id="JMIU01000001">
    <property type="protein sequence ID" value="KDN95929.1"/>
    <property type="molecule type" value="Genomic_DNA"/>
</dbReference>
<keyword evidence="4 9" id="KW-0274">FAD</keyword>
<feature type="domain" description="Pyridine nucleotide-disulphide oxidoreductase dimerisation" evidence="12">
    <location>
        <begin position="344"/>
        <end position="454"/>
    </location>
</feature>
<protein>
    <submittedName>
        <fullName evidence="14">Glutathione reductase</fullName>
        <ecNumber evidence="14">1.8.1.7</ecNumber>
    </submittedName>
</protein>
<feature type="domain" description="FAD/NAD(P)-binding" evidence="13">
    <location>
        <begin position="9"/>
        <end position="323"/>
    </location>
</feature>
<keyword evidence="9" id="KW-0520">NAD</keyword>
<name>A0A066ZUH2_HYDMR</name>
<feature type="binding site" evidence="9">
    <location>
        <position position="118"/>
    </location>
    <ligand>
        <name>FAD</name>
        <dbReference type="ChEBI" id="CHEBI:57692"/>
    </ligand>
</feature>
<dbReference type="FunFam" id="3.50.50.60:FF:000235">
    <property type="entry name" value="Glutathione reductase"/>
    <property type="match status" value="1"/>
</dbReference>
<feature type="binding site" evidence="9">
    <location>
        <position position="308"/>
    </location>
    <ligand>
        <name>FAD</name>
        <dbReference type="ChEBI" id="CHEBI:57692"/>
    </ligand>
</feature>
<keyword evidence="9" id="KW-0547">Nucleotide-binding</keyword>
<sequence>MQNKTQYDYDLIAIGAGSGGLSVVERAAEYGKKCAVVEAKKLGGTCVNIGCVPKKVMWFGAHIAEAVRDAKDYGFDIEKKGFDWAELVKRREQYISNITTWYGGYMKDKNVDVLEGWGSFVDEHTVSVDGKHYTAETIVIAPGGRPFIPNETENADLGITSDGFFALTEQPKKVAVIGSGYIAVEIAGVLQALGTETSLLSRKDLVLRGFDDMVRETLTDAMIESGIHKEYHFQVKKLSREADGTISIDSEDGQRLVGYDQVIWAVGRETLTEPLALENVGLAVNGKGFIDVDDKHQTSVPNIYAIGDVTGQAQLTPVAIRAGRYLAERLYNNQPDIKMDLSKVPTVVFSHPPIGTIGLAEHDARSQYGHDNVQVYTSVFTPMRYAFTEHQIKTALKLVCVGEEQRVVGIHIVGDGADEMLQGFAVAVQMNATKADLDATIAIHPSSSEELVTMRPMILK</sequence>
<dbReference type="Proteomes" id="UP000027341">
    <property type="component" value="Unassembled WGS sequence"/>
</dbReference>
<dbReference type="InterPro" id="IPR004099">
    <property type="entry name" value="Pyr_nucl-diS_OxRdtase_dimer"/>
</dbReference>
<proteinExistence type="inferred from homology"/>
<feature type="binding site" evidence="9">
    <location>
        <position position="55"/>
    </location>
    <ligand>
        <name>FAD</name>
        <dbReference type="ChEBI" id="CHEBI:57692"/>
    </ligand>
</feature>